<proteinExistence type="predicted"/>
<name>A0ABY9HCT1_9ACTN</name>
<organism evidence="1 2">
    <name type="scientific">Streptomyces castrisilvae</name>
    <dbReference type="NCBI Taxonomy" id="3033811"/>
    <lineage>
        <taxon>Bacteria</taxon>
        <taxon>Bacillati</taxon>
        <taxon>Actinomycetota</taxon>
        <taxon>Actinomycetes</taxon>
        <taxon>Kitasatosporales</taxon>
        <taxon>Streptomycetaceae</taxon>
        <taxon>Streptomyces</taxon>
    </lineage>
</organism>
<accession>A0ABY9HCT1</accession>
<evidence type="ECO:0000313" key="2">
    <source>
        <dbReference type="Proteomes" id="UP001239522"/>
    </source>
</evidence>
<protein>
    <recommendedName>
        <fullName evidence="3">Transposase</fullName>
    </recommendedName>
</protein>
<gene>
    <name evidence="1" type="ORF">P8A18_00100</name>
</gene>
<keyword evidence="2" id="KW-1185">Reference proteome</keyword>
<evidence type="ECO:0008006" key="3">
    <source>
        <dbReference type="Google" id="ProtNLM"/>
    </source>
</evidence>
<dbReference type="EMBL" id="CP120997">
    <property type="protein sequence ID" value="WLQ31932.1"/>
    <property type="molecule type" value="Genomic_DNA"/>
</dbReference>
<sequence length="130" mass="13882">MRVGAGVLLRDEFADHGLTAADTVTAGAAVIHARIQPVRILVLDAHLLHEVREVEETMKSAMEEAKANPIPDDKYGASQAWKAKSSKLSSDNTALVTTVNNQTSTAVVVHLTHASGDCRVTGTERATRIP</sequence>
<reference evidence="1 2" key="1">
    <citation type="submission" date="2023-03" db="EMBL/GenBank/DDBJ databases">
        <title>Isolation and description of six Streptomyces strains from soil environments, able to metabolize different microbial glucans.</title>
        <authorList>
            <person name="Widen T."/>
            <person name="Larsbrink J."/>
        </authorList>
    </citation>
    <scope>NUCLEOTIDE SEQUENCE [LARGE SCALE GENOMIC DNA]</scope>
    <source>
        <strain evidence="1 2">Mut1</strain>
    </source>
</reference>
<dbReference type="RefSeq" id="WP_306050461.1">
    <property type="nucleotide sequence ID" value="NZ_CP120997.1"/>
</dbReference>
<dbReference type="Proteomes" id="UP001239522">
    <property type="component" value="Chromosome"/>
</dbReference>
<evidence type="ECO:0000313" key="1">
    <source>
        <dbReference type="EMBL" id="WLQ31932.1"/>
    </source>
</evidence>